<dbReference type="Gene3D" id="1.20.1050.10">
    <property type="match status" value="1"/>
</dbReference>
<dbReference type="GO" id="GO:0005737">
    <property type="term" value="C:cytoplasm"/>
    <property type="evidence" value="ECO:0007669"/>
    <property type="project" value="TreeGrafter"/>
</dbReference>
<dbReference type="PROSITE" id="PS50404">
    <property type="entry name" value="GST_NTER"/>
    <property type="match status" value="1"/>
</dbReference>
<dbReference type="Pfam" id="PF13417">
    <property type="entry name" value="GST_N_3"/>
    <property type="match status" value="1"/>
</dbReference>
<feature type="domain" description="GST N-terminal" evidence="1">
    <location>
        <begin position="1"/>
        <end position="79"/>
    </location>
</feature>
<dbReference type="InterPro" id="IPR050983">
    <property type="entry name" value="GST_Omega/HSP26"/>
</dbReference>
<gene>
    <name evidence="2" type="ORF">GCM10011494_30440</name>
</gene>
<evidence type="ECO:0000313" key="2">
    <source>
        <dbReference type="EMBL" id="GGC09663.1"/>
    </source>
</evidence>
<evidence type="ECO:0000259" key="1">
    <source>
        <dbReference type="PROSITE" id="PS50404"/>
    </source>
</evidence>
<reference evidence="2" key="2">
    <citation type="submission" date="2020-09" db="EMBL/GenBank/DDBJ databases">
        <authorList>
            <person name="Sun Q."/>
            <person name="Zhou Y."/>
        </authorList>
    </citation>
    <scope>NUCLEOTIDE SEQUENCE</scope>
    <source>
        <strain evidence="2">CGMCC 1.15095</strain>
    </source>
</reference>
<organism evidence="2 3">
    <name type="scientific">Novosphingobium endophyticum</name>
    <dbReference type="NCBI Taxonomy" id="1955250"/>
    <lineage>
        <taxon>Bacteria</taxon>
        <taxon>Pseudomonadati</taxon>
        <taxon>Pseudomonadota</taxon>
        <taxon>Alphaproteobacteria</taxon>
        <taxon>Sphingomonadales</taxon>
        <taxon>Sphingomonadaceae</taxon>
        <taxon>Novosphingobium</taxon>
    </lineage>
</organism>
<dbReference type="Proteomes" id="UP000608154">
    <property type="component" value="Unassembled WGS sequence"/>
</dbReference>
<dbReference type="RefSeq" id="WP_188772414.1">
    <property type="nucleotide sequence ID" value="NZ_BMHK01000024.1"/>
</dbReference>
<dbReference type="PANTHER" id="PTHR43968">
    <property type="match status" value="1"/>
</dbReference>
<reference evidence="2" key="1">
    <citation type="journal article" date="2014" name="Int. J. Syst. Evol. Microbiol.">
        <title>Complete genome sequence of Corynebacterium casei LMG S-19264T (=DSM 44701T), isolated from a smear-ripened cheese.</title>
        <authorList>
            <consortium name="US DOE Joint Genome Institute (JGI-PGF)"/>
            <person name="Walter F."/>
            <person name="Albersmeier A."/>
            <person name="Kalinowski J."/>
            <person name="Ruckert C."/>
        </authorList>
    </citation>
    <scope>NUCLEOTIDE SEQUENCE</scope>
    <source>
        <strain evidence="2">CGMCC 1.15095</strain>
    </source>
</reference>
<accession>A0A916TVI6</accession>
<dbReference type="InterPro" id="IPR004045">
    <property type="entry name" value="Glutathione_S-Trfase_N"/>
</dbReference>
<dbReference type="InterPro" id="IPR036282">
    <property type="entry name" value="Glutathione-S-Trfase_C_sf"/>
</dbReference>
<evidence type="ECO:0000313" key="3">
    <source>
        <dbReference type="Proteomes" id="UP000608154"/>
    </source>
</evidence>
<protein>
    <submittedName>
        <fullName evidence="2">Glutathione S-transferase</fullName>
    </submittedName>
</protein>
<dbReference type="AlphaFoldDB" id="A0A916TVI6"/>
<dbReference type="Gene3D" id="3.40.30.10">
    <property type="entry name" value="Glutaredoxin"/>
    <property type="match status" value="1"/>
</dbReference>
<proteinExistence type="predicted"/>
<dbReference type="SFLD" id="SFLDS00019">
    <property type="entry name" value="Glutathione_Transferase_(cytos"/>
    <property type="match status" value="1"/>
</dbReference>
<sequence>MKIYTSPNSPFGARIRIAAKAKGMDLESLPLPEGGLHSATFLKINPIARIPVLVTEDGTTIPESSVILDYLEDRFPAPSLLPESPENRARLRLAGCIMDRYVMDPVIRLFPQLSPGERDDGVVSAEIARWRAGLDHLACFMVPSLPVAPAPASLADCILAPSLHLGTRIAAMLGLERDPMLAHPVLVEYYDRARQNPVIAPVLSELTAAQARKDAQAGLPSLAHLH</sequence>
<dbReference type="SUPFAM" id="SSF52833">
    <property type="entry name" value="Thioredoxin-like"/>
    <property type="match status" value="1"/>
</dbReference>
<dbReference type="EMBL" id="BMHK01000024">
    <property type="protein sequence ID" value="GGC09663.1"/>
    <property type="molecule type" value="Genomic_DNA"/>
</dbReference>
<dbReference type="SUPFAM" id="SSF47616">
    <property type="entry name" value="GST C-terminal domain-like"/>
    <property type="match status" value="1"/>
</dbReference>
<keyword evidence="3" id="KW-1185">Reference proteome</keyword>
<comment type="caution">
    <text evidence="2">The sequence shown here is derived from an EMBL/GenBank/DDBJ whole genome shotgun (WGS) entry which is preliminary data.</text>
</comment>
<dbReference type="InterPro" id="IPR040079">
    <property type="entry name" value="Glutathione_S-Trfase"/>
</dbReference>
<name>A0A916TVI6_9SPHN</name>
<dbReference type="InterPro" id="IPR036249">
    <property type="entry name" value="Thioredoxin-like_sf"/>
</dbReference>
<dbReference type="PANTHER" id="PTHR43968:SF6">
    <property type="entry name" value="GLUTATHIONE S-TRANSFERASE OMEGA"/>
    <property type="match status" value="1"/>
</dbReference>